<dbReference type="Proteomes" id="UP001209878">
    <property type="component" value="Unassembled WGS sequence"/>
</dbReference>
<evidence type="ECO:0000313" key="1">
    <source>
        <dbReference type="EMBL" id="KAK2160160.1"/>
    </source>
</evidence>
<evidence type="ECO:0000313" key="2">
    <source>
        <dbReference type="Proteomes" id="UP001209878"/>
    </source>
</evidence>
<proteinExistence type="predicted"/>
<comment type="caution">
    <text evidence="1">The sequence shown here is derived from an EMBL/GenBank/DDBJ whole genome shotgun (WGS) entry which is preliminary data.</text>
</comment>
<keyword evidence="2" id="KW-1185">Reference proteome</keyword>
<gene>
    <name evidence="1" type="ORF">NP493_1666g00018</name>
</gene>
<protein>
    <submittedName>
        <fullName evidence="1">Uncharacterized protein</fullName>
    </submittedName>
</protein>
<name>A0AAD9JWS1_RIDPI</name>
<reference evidence="1" key="1">
    <citation type="journal article" date="2023" name="Mol. Biol. Evol.">
        <title>Third-Generation Sequencing Reveals the Adaptive Role of the Epigenome in Three Deep-Sea Polychaetes.</title>
        <authorList>
            <person name="Perez M."/>
            <person name="Aroh O."/>
            <person name="Sun Y."/>
            <person name="Lan Y."/>
            <person name="Juniper S.K."/>
            <person name="Young C.R."/>
            <person name="Angers B."/>
            <person name="Qian P.Y."/>
        </authorList>
    </citation>
    <scope>NUCLEOTIDE SEQUENCE</scope>
    <source>
        <strain evidence="1">R07B-5</strain>
    </source>
</reference>
<sequence length="50" mass="5260">MSARTTEQCPTVEKVEEAADYEGLAHGADTAEVDFAAQQSKSSLCGISII</sequence>
<organism evidence="1 2">
    <name type="scientific">Ridgeia piscesae</name>
    <name type="common">Tubeworm</name>
    <dbReference type="NCBI Taxonomy" id="27915"/>
    <lineage>
        <taxon>Eukaryota</taxon>
        <taxon>Metazoa</taxon>
        <taxon>Spiralia</taxon>
        <taxon>Lophotrochozoa</taxon>
        <taxon>Annelida</taxon>
        <taxon>Polychaeta</taxon>
        <taxon>Sedentaria</taxon>
        <taxon>Canalipalpata</taxon>
        <taxon>Sabellida</taxon>
        <taxon>Siboglinidae</taxon>
        <taxon>Ridgeia</taxon>
    </lineage>
</organism>
<dbReference type="AlphaFoldDB" id="A0AAD9JWS1"/>
<accession>A0AAD9JWS1</accession>
<dbReference type="EMBL" id="JAODUO010001666">
    <property type="protein sequence ID" value="KAK2160160.1"/>
    <property type="molecule type" value="Genomic_DNA"/>
</dbReference>